<dbReference type="Pfam" id="PF00106">
    <property type="entry name" value="adh_short"/>
    <property type="match status" value="1"/>
</dbReference>
<evidence type="ECO:0000256" key="2">
    <source>
        <dbReference type="RuleBase" id="RU000363"/>
    </source>
</evidence>
<keyword evidence="1" id="KW-0560">Oxidoreductase</keyword>
<dbReference type="PANTHER" id="PTHR43157:SF31">
    <property type="entry name" value="PHOSPHATIDYLINOSITOL-GLYCAN BIOSYNTHESIS CLASS F PROTEIN"/>
    <property type="match status" value="1"/>
</dbReference>
<dbReference type="GO" id="GO:0016491">
    <property type="term" value="F:oxidoreductase activity"/>
    <property type="evidence" value="ECO:0007669"/>
    <property type="project" value="UniProtKB-KW"/>
</dbReference>
<evidence type="ECO:0000313" key="4">
    <source>
        <dbReference type="Proteomes" id="UP001176961"/>
    </source>
</evidence>
<dbReference type="PRINTS" id="PR00080">
    <property type="entry name" value="SDRFAMILY"/>
</dbReference>
<dbReference type="InterPro" id="IPR002347">
    <property type="entry name" value="SDR_fam"/>
</dbReference>
<dbReference type="PRINTS" id="PR00081">
    <property type="entry name" value="GDHRDH"/>
</dbReference>
<comment type="caution">
    <text evidence="3">The sequence shown here is derived from an EMBL/GenBank/DDBJ whole genome shotgun (WGS) entry which is preliminary data.</text>
</comment>
<organism evidence="3 4">
    <name type="scientific">Cylicocyclus nassatus</name>
    <name type="common">Nematode worm</name>
    <dbReference type="NCBI Taxonomy" id="53992"/>
    <lineage>
        <taxon>Eukaryota</taxon>
        <taxon>Metazoa</taxon>
        <taxon>Ecdysozoa</taxon>
        <taxon>Nematoda</taxon>
        <taxon>Chromadorea</taxon>
        <taxon>Rhabditida</taxon>
        <taxon>Rhabditina</taxon>
        <taxon>Rhabditomorpha</taxon>
        <taxon>Strongyloidea</taxon>
        <taxon>Strongylidae</taxon>
        <taxon>Cylicocyclus</taxon>
    </lineage>
</organism>
<dbReference type="InterPro" id="IPR036291">
    <property type="entry name" value="NAD(P)-bd_dom_sf"/>
</dbReference>
<comment type="similarity">
    <text evidence="2">Belongs to the short-chain dehydrogenases/reductases (SDR) family.</text>
</comment>
<dbReference type="EMBL" id="CATQJL010000001">
    <property type="protein sequence ID" value="CAJ0589977.1"/>
    <property type="molecule type" value="Genomic_DNA"/>
</dbReference>
<name>A0AA36DLR0_CYLNA</name>
<gene>
    <name evidence="3" type="ORF">CYNAS_LOCUS1960</name>
</gene>
<accession>A0AA36DLR0</accession>
<dbReference type="SUPFAM" id="SSF51735">
    <property type="entry name" value="NAD(P)-binding Rossmann-fold domains"/>
    <property type="match status" value="1"/>
</dbReference>
<proteinExistence type="inferred from homology"/>
<sequence>MFSLKYLVFPTLNFEKHISRRFLFIKRSPKKKTTRTSVATSYLMCTQDNGLYYATFALIVGVSLFYCRKYIRGQRFVENIRADGKIIAITGANSGIGQAVTAELNRRGGTVYMLVRDLQRGRDSIERLKKANCDPDRLILRYVDLTKLDSVRNFAKTFSEEVPRLDVLICNAGVLCVPTFTKTGDGYEKTWQSNYLGHFLLSELLLPLISRSSDGRIVNVSSIMYEYGDSVSLNIVNDPSKYGGMMAYSRSKMAQVMYTRHLAKIIRDKKLPVIVTACHPGGVDSNILRESGYQWVRVVFRPLMWFVLKTVEDGAQLPIFLALSEKAHKGNGEYFKDFAISVVPEKCSNSAACERLYEESRKAIWYVLCDTTLHTGGILSAASCASGCRLHESILDQCVTHDPFVDSRSDSCLLCDLVQTRRAPPPSPSSPP</sequence>
<dbReference type="Proteomes" id="UP001176961">
    <property type="component" value="Unassembled WGS sequence"/>
</dbReference>
<dbReference type="PANTHER" id="PTHR43157">
    <property type="entry name" value="PHOSPHATIDYLINOSITOL-GLYCAN BIOSYNTHESIS CLASS F PROTEIN-RELATED"/>
    <property type="match status" value="1"/>
</dbReference>
<evidence type="ECO:0000256" key="1">
    <source>
        <dbReference type="ARBA" id="ARBA00023002"/>
    </source>
</evidence>
<protein>
    <submittedName>
        <fullName evidence="3">Uncharacterized protein</fullName>
    </submittedName>
</protein>
<dbReference type="AlphaFoldDB" id="A0AA36DLR0"/>
<dbReference type="Gene3D" id="3.40.50.720">
    <property type="entry name" value="NAD(P)-binding Rossmann-like Domain"/>
    <property type="match status" value="1"/>
</dbReference>
<keyword evidence="4" id="KW-1185">Reference proteome</keyword>
<reference evidence="3" key="1">
    <citation type="submission" date="2023-07" db="EMBL/GenBank/DDBJ databases">
        <authorList>
            <consortium name="CYATHOMIX"/>
        </authorList>
    </citation>
    <scope>NUCLEOTIDE SEQUENCE</scope>
    <source>
        <strain evidence="3">N/A</strain>
    </source>
</reference>
<evidence type="ECO:0000313" key="3">
    <source>
        <dbReference type="EMBL" id="CAJ0589977.1"/>
    </source>
</evidence>